<evidence type="ECO:0000256" key="1">
    <source>
        <dbReference type="SAM" id="MobiDB-lite"/>
    </source>
</evidence>
<feature type="region of interest" description="Disordered" evidence="1">
    <location>
        <begin position="314"/>
        <end position="338"/>
    </location>
</feature>
<dbReference type="Proteomes" id="UP001161388">
    <property type="component" value="Unassembled WGS sequence"/>
</dbReference>
<accession>A0ABQ5VJM1</accession>
<keyword evidence="3" id="KW-1185">Reference proteome</keyword>
<comment type="caution">
    <text evidence="2">The sequence shown here is derived from an EMBL/GenBank/DDBJ whole genome shotgun (WGS) entry which is preliminary data.</text>
</comment>
<protein>
    <submittedName>
        <fullName evidence="2">Uncharacterized protein</fullName>
    </submittedName>
</protein>
<proteinExistence type="predicted"/>
<dbReference type="InterPro" id="IPR027417">
    <property type="entry name" value="P-loop_NTPase"/>
</dbReference>
<dbReference type="EMBL" id="BSNL01000001">
    <property type="protein sequence ID" value="GLQ27256.1"/>
    <property type="molecule type" value="Genomic_DNA"/>
</dbReference>
<gene>
    <name evidence="2" type="ORF">GCM10007927_20590</name>
</gene>
<dbReference type="SUPFAM" id="SSF52540">
    <property type="entry name" value="P-loop containing nucleoside triphosphate hydrolases"/>
    <property type="match status" value="1"/>
</dbReference>
<organism evidence="2 3">
    <name type="scientific">Sulfitobacter pacificus</name>
    <dbReference type="NCBI Taxonomy" id="1499314"/>
    <lineage>
        <taxon>Bacteria</taxon>
        <taxon>Pseudomonadati</taxon>
        <taxon>Pseudomonadota</taxon>
        <taxon>Alphaproteobacteria</taxon>
        <taxon>Rhodobacterales</taxon>
        <taxon>Roseobacteraceae</taxon>
        <taxon>Sulfitobacter</taxon>
    </lineage>
</organism>
<dbReference type="RefSeq" id="WP_284373118.1">
    <property type="nucleotide sequence ID" value="NZ_BSNL01000001.1"/>
</dbReference>
<evidence type="ECO:0000313" key="2">
    <source>
        <dbReference type="EMBL" id="GLQ27256.1"/>
    </source>
</evidence>
<reference evidence="2" key="2">
    <citation type="submission" date="2023-01" db="EMBL/GenBank/DDBJ databases">
        <title>Draft genome sequence of Sulfitobacter pacificus strain NBRC 109915.</title>
        <authorList>
            <person name="Sun Q."/>
            <person name="Mori K."/>
        </authorList>
    </citation>
    <scope>NUCLEOTIDE SEQUENCE</scope>
    <source>
        <strain evidence="2">NBRC 109915</strain>
    </source>
</reference>
<sequence>MTGAIPAEWPYGAAFWQRLGRSIMDVILHMGAHRTATTTFQHYMRDHVDGLSTQKLAYWGPERARGTVFPGLFRNSIAPKGRNLAKRAEGRIRLFAAQAKVQGVEQLLVSDENLLGNCKQNIRAERLYPAAGERTARISAAFAGRVRRIVLSIRSQDLWWASACALTVSRGHPVPSVRRLANIAQSRRSWRDVITDMACAAPGAQIDVLTFEAVTGQPERVLRTALEREVPTDTRHRWLNRSPDVQALRTGLADQGSDPDLLPDELGRWQPFTPEQTAIMRENYADDLHWLLAGADGLARLTEDTCPNRAERYLPSGTFKKGQRHDQGPIEGHVAQHR</sequence>
<reference evidence="2" key="1">
    <citation type="journal article" date="2014" name="Int. J. Syst. Evol. Microbiol.">
        <title>Complete genome of a new Firmicutes species belonging to the dominant human colonic microbiota ('Ruminococcus bicirculans') reveals two chromosomes and a selective capacity to utilize plant glucans.</title>
        <authorList>
            <consortium name="NISC Comparative Sequencing Program"/>
            <person name="Wegmann U."/>
            <person name="Louis P."/>
            <person name="Goesmann A."/>
            <person name="Henrissat B."/>
            <person name="Duncan S.H."/>
            <person name="Flint H.J."/>
        </authorList>
    </citation>
    <scope>NUCLEOTIDE SEQUENCE</scope>
    <source>
        <strain evidence="2">NBRC 109915</strain>
    </source>
</reference>
<evidence type="ECO:0000313" key="3">
    <source>
        <dbReference type="Proteomes" id="UP001161388"/>
    </source>
</evidence>
<name>A0ABQ5VJM1_9RHOB</name>